<proteinExistence type="predicted"/>
<dbReference type="RefSeq" id="WP_095525801.1">
    <property type="nucleotide sequence ID" value="NZ_MDUX01000073.1"/>
</dbReference>
<organism evidence="2 3">
    <name type="scientific">Candidatus Dactylopiibacterium carminicum</name>
    <dbReference type="NCBI Taxonomy" id="857335"/>
    <lineage>
        <taxon>Bacteria</taxon>
        <taxon>Pseudomonadati</taxon>
        <taxon>Pseudomonadota</taxon>
        <taxon>Betaproteobacteria</taxon>
        <taxon>Rhodocyclales</taxon>
        <taxon>Rhodocyclaceae</taxon>
        <taxon>Candidatus Dactylopiibacterium</taxon>
    </lineage>
</organism>
<protein>
    <submittedName>
        <fullName evidence="2">Uncharacterized protein</fullName>
    </submittedName>
</protein>
<gene>
    <name evidence="1" type="ORF">BGI27_15840</name>
    <name evidence="2" type="ORF">CGU29_15790</name>
</gene>
<comment type="caution">
    <text evidence="2">The sequence shown here is derived from an EMBL/GenBank/DDBJ whole genome shotgun (WGS) entry which is preliminary data.</text>
</comment>
<reference evidence="1 4" key="1">
    <citation type="submission" date="2016-08" db="EMBL/GenBank/DDBJ databases">
        <title>Candidatus Dactylopiibacterium carminicum genome sequence.</title>
        <authorList>
            <person name="Ramirez-Puebla S.T."/>
            <person name="Ormeno-Orrillo E."/>
            <person name="Vera-Ponce De Leon A."/>
            <person name="Luis L."/>
            <person name="Sanchez-Flores A."/>
            <person name="Monica R."/>
            <person name="Martinez-Romero E."/>
        </authorList>
    </citation>
    <scope>NUCLEOTIDE SEQUENCE [LARGE SCALE GENOMIC DNA]</scope>
    <source>
        <strain evidence="1">END1</strain>
    </source>
</reference>
<evidence type="ECO:0000313" key="4">
    <source>
        <dbReference type="Proteomes" id="UP000623509"/>
    </source>
</evidence>
<evidence type="ECO:0000313" key="2">
    <source>
        <dbReference type="EMBL" id="PAS91551.1"/>
    </source>
</evidence>
<evidence type="ECO:0000313" key="3">
    <source>
        <dbReference type="Proteomes" id="UP000216107"/>
    </source>
</evidence>
<dbReference type="Proteomes" id="UP000623509">
    <property type="component" value="Unassembled WGS sequence"/>
</dbReference>
<sequence>MRIIYKFRHRDPVSQRIVTSRHRLSREDIELHYPGAVVLEETALMIDANNPAEQWGALCQGLQSGSDQKSS</sequence>
<dbReference type="EMBL" id="NMRN01000075">
    <property type="protein sequence ID" value="PAS91551.1"/>
    <property type="molecule type" value="Genomic_DNA"/>
</dbReference>
<accession>A0A272EN76</accession>
<name>A0A272EN76_9RHOO</name>
<reference evidence="2 3" key="2">
    <citation type="submission" date="2017-07" db="EMBL/GenBank/DDBJ databases">
        <title>Candidatus Dactylopiibacterium carminicum, a nitrogen-fixing symbiont of the cochineal insect Dactylopius coccus and Dactylopius opuntiae (Hemiptera: Coccoidea: Dactylopiidae).</title>
        <authorList>
            <person name="Vera A."/>
        </authorList>
    </citation>
    <scope>NUCLEOTIDE SEQUENCE [LARGE SCALE GENOMIC DNA]</scope>
    <source>
        <strain evidence="2 3">NFDCM</strain>
    </source>
</reference>
<keyword evidence="4" id="KW-1185">Reference proteome</keyword>
<evidence type="ECO:0000313" key="1">
    <source>
        <dbReference type="EMBL" id="KAF7597970.1"/>
    </source>
</evidence>
<dbReference type="AlphaFoldDB" id="A0A272EN76"/>
<dbReference type="Proteomes" id="UP000216107">
    <property type="component" value="Unassembled WGS sequence"/>
</dbReference>
<dbReference type="EMBL" id="MDUX01000073">
    <property type="protein sequence ID" value="KAF7597970.1"/>
    <property type="molecule type" value="Genomic_DNA"/>
</dbReference>